<proteinExistence type="predicted"/>
<dbReference type="STRING" id="43265.A0A545VQ24"/>
<dbReference type="AlphaFoldDB" id="A0A545VQ24"/>
<dbReference type="InterPro" id="IPR002575">
    <property type="entry name" value="Aminoglycoside_PTrfase"/>
</dbReference>
<evidence type="ECO:0000313" key="2">
    <source>
        <dbReference type="EMBL" id="TQV91892.1"/>
    </source>
</evidence>
<accession>A0A545VQ24</accession>
<organism evidence="2 3">
    <name type="scientific">Cordyceps javanica</name>
    <dbReference type="NCBI Taxonomy" id="43265"/>
    <lineage>
        <taxon>Eukaryota</taxon>
        <taxon>Fungi</taxon>
        <taxon>Dikarya</taxon>
        <taxon>Ascomycota</taxon>
        <taxon>Pezizomycotina</taxon>
        <taxon>Sordariomycetes</taxon>
        <taxon>Hypocreomycetidae</taxon>
        <taxon>Hypocreales</taxon>
        <taxon>Cordycipitaceae</taxon>
        <taxon>Cordyceps</taxon>
    </lineage>
</organism>
<dbReference type="EMBL" id="SPUK01000017">
    <property type="protein sequence ID" value="TQV91892.1"/>
    <property type="molecule type" value="Genomic_DNA"/>
</dbReference>
<dbReference type="Proteomes" id="UP000315783">
    <property type="component" value="Unassembled WGS sequence"/>
</dbReference>
<sequence length="436" mass="49476">MGALADRAKSIIASSKLSPVEKNIVSQTFLVASCNPENAAREILRRVEDDSVPLEEALRGLKHDWYRVLELLSKRTEYGVFGFAPDDDPSSDDMNDGVRLFDCSLYTDDPAELPLPNPILLKIHSLFAKAPEVNDAEREVAQPWPPPVSNLYWSRRWQLLFRRVWYIVPVFIRRWSYRQLINRGQQSSISEIVYSLPLGLYAKFCGDTQGEPAALRLLETHASSVPSPLFVDLMPLVADGKPWLIMTGMPGQRLDEVIHKMSYPERHQLADDLAAAIKAYRNVPNSSNFLIASASGGRLQDPRTSSSGCGPYQNESDFNKQITRGCAQDLEQAFPDAHSRRYPIVFTHADLFPSNILIDSGRLSGIVDWQYAGFYPAYWEYTKAMRSVRHAEHYQAIFRRIFSEYEDELEVEEFLSSYFPIWGPSEPEAGETVFPS</sequence>
<dbReference type="PROSITE" id="PS51257">
    <property type="entry name" value="PROKAR_LIPOPROTEIN"/>
    <property type="match status" value="1"/>
</dbReference>
<reference evidence="2 3" key="1">
    <citation type="journal article" date="2019" name="Appl. Microbiol. Biotechnol.">
        <title>Genome sequence of Isaria javanica and comparative genome analysis insights into family S53 peptidase evolution in fungal entomopathogens.</title>
        <authorList>
            <person name="Lin R."/>
            <person name="Zhang X."/>
            <person name="Xin B."/>
            <person name="Zou M."/>
            <person name="Gao Y."/>
            <person name="Qin F."/>
            <person name="Hu Q."/>
            <person name="Xie B."/>
            <person name="Cheng X."/>
        </authorList>
    </citation>
    <scope>NUCLEOTIDE SEQUENCE [LARGE SCALE GENOMIC DNA]</scope>
    <source>
        <strain evidence="2 3">IJ1G</strain>
    </source>
</reference>
<dbReference type="GO" id="GO:0004674">
    <property type="term" value="F:protein serine/threonine kinase activity"/>
    <property type="evidence" value="ECO:0007669"/>
    <property type="project" value="UniProtKB-KW"/>
</dbReference>
<keyword evidence="2" id="KW-0418">Kinase</keyword>
<dbReference type="CDD" id="cd05120">
    <property type="entry name" value="APH_ChoK_like"/>
    <property type="match status" value="1"/>
</dbReference>
<dbReference type="Pfam" id="PF01636">
    <property type="entry name" value="APH"/>
    <property type="match status" value="1"/>
</dbReference>
<dbReference type="SUPFAM" id="SSF56112">
    <property type="entry name" value="Protein kinase-like (PK-like)"/>
    <property type="match status" value="1"/>
</dbReference>
<evidence type="ECO:0000259" key="1">
    <source>
        <dbReference type="Pfam" id="PF01636"/>
    </source>
</evidence>
<name>A0A545VQ24_9HYPO</name>
<evidence type="ECO:0000313" key="3">
    <source>
        <dbReference type="Proteomes" id="UP000315783"/>
    </source>
</evidence>
<dbReference type="InterPro" id="IPR011009">
    <property type="entry name" value="Kinase-like_dom_sf"/>
</dbReference>
<keyword evidence="2" id="KW-0808">Transferase</keyword>
<comment type="caution">
    <text evidence="2">The sequence shown here is derived from an EMBL/GenBank/DDBJ whole genome shotgun (WGS) entry which is preliminary data.</text>
</comment>
<protein>
    <submittedName>
        <fullName evidence="2">Serine/threonine protein kinase</fullName>
    </submittedName>
</protein>
<dbReference type="OrthoDB" id="2906425at2759"/>
<dbReference type="Gene3D" id="3.90.1200.10">
    <property type="match status" value="1"/>
</dbReference>
<dbReference type="PANTHER" id="PTHR21310">
    <property type="entry name" value="AMINOGLYCOSIDE PHOSPHOTRANSFERASE-RELATED-RELATED"/>
    <property type="match status" value="1"/>
</dbReference>
<keyword evidence="3" id="KW-1185">Reference proteome</keyword>
<gene>
    <name evidence="2" type="ORF">IF1G_09477</name>
</gene>
<feature type="domain" description="Aminoglycoside phosphotransferase" evidence="1">
    <location>
        <begin position="210"/>
        <end position="391"/>
    </location>
</feature>
<dbReference type="PANTHER" id="PTHR21310:SF15">
    <property type="entry name" value="AMINOGLYCOSIDE PHOSPHOTRANSFERASE DOMAIN-CONTAINING PROTEIN"/>
    <property type="match status" value="1"/>
</dbReference>
<dbReference type="InterPro" id="IPR051678">
    <property type="entry name" value="AGP_Transferase"/>
</dbReference>
<keyword evidence="2" id="KW-0723">Serine/threonine-protein kinase</keyword>